<evidence type="ECO:0000313" key="2">
    <source>
        <dbReference type="Proteomes" id="UP000618818"/>
    </source>
</evidence>
<dbReference type="Gene3D" id="3.40.50.2000">
    <property type="entry name" value="Glycogen Phosphorylase B"/>
    <property type="match status" value="2"/>
</dbReference>
<dbReference type="RefSeq" id="WP_191194668.1">
    <property type="nucleotide sequence ID" value="NZ_JACXYZ010000001.1"/>
</dbReference>
<dbReference type="Proteomes" id="UP000618818">
    <property type="component" value="Unassembled WGS sequence"/>
</dbReference>
<keyword evidence="2" id="KW-1185">Reference proteome</keyword>
<dbReference type="EMBL" id="JACXYZ010000001">
    <property type="protein sequence ID" value="MBD3924964.1"/>
    <property type="molecule type" value="Genomic_DNA"/>
</dbReference>
<name>A0ABR8NES1_9ACTN</name>
<organism evidence="1 2">
    <name type="scientific">Nocardioides cavernae</name>
    <dbReference type="NCBI Taxonomy" id="1921566"/>
    <lineage>
        <taxon>Bacteria</taxon>
        <taxon>Bacillati</taxon>
        <taxon>Actinomycetota</taxon>
        <taxon>Actinomycetes</taxon>
        <taxon>Propionibacteriales</taxon>
        <taxon>Nocardioidaceae</taxon>
        <taxon>Nocardioides</taxon>
    </lineage>
</organism>
<reference evidence="1 2" key="1">
    <citation type="submission" date="2020-09" db="EMBL/GenBank/DDBJ databases">
        <title>novel species in genus Nocardioides.</title>
        <authorList>
            <person name="Zhang G."/>
        </authorList>
    </citation>
    <scope>NUCLEOTIDE SEQUENCE [LARGE SCALE GENOMIC DNA]</scope>
    <source>
        <strain evidence="1 2">KCTC 39551</strain>
    </source>
</reference>
<accession>A0ABR8NES1</accession>
<dbReference type="SUPFAM" id="SSF53756">
    <property type="entry name" value="UDP-Glycosyltransferase/glycogen phosphorylase"/>
    <property type="match status" value="1"/>
</dbReference>
<evidence type="ECO:0008006" key="3">
    <source>
        <dbReference type="Google" id="ProtNLM"/>
    </source>
</evidence>
<sequence length="344" mass="36135">MLRPASHLHDAAPAAPHHLLLGPDTHGVTRYAGEVADAARAPVVRDVAQLVPGAAVHLHLTDRLLGRDPLDAAAVVEQLARRVRLTVTLHDVPQPTDGPGFAARAAAYGRIVRASHAWATNSWHEHDLVDRWSASGARGIVIPLPVPVPAGLDGRAGRPGRAVVGAVATEPVVGVFGFVYPGKGHRQVVRAVAALRRAGTMASVRVLGDAAPGHADEVEALVRTGRDRGVPVEVTGRVPEDDLVSALRGVAVGVTAHRNVSASGSLNSWIAAGRRPLARDGAYAREMAALRPGTLNLFDDATLVACLDAALRRPTSTWTSPAADLGPRLEDTAAAYRAWWATVR</sequence>
<comment type="caution">
    <text evidence="1">The sequence shown here is derived from an EMBL/GenBank/DDBJ whole genome shotgun (WGS) entry which is preliminary data.</text>
</comment>
<protein>
    <recommendedName>
        <fullName evidence="3">Glycosyltransferase</fullName>
    </recommendedName>
</protein>
<evidence type="ECO:0000313" key="1">
    <source>
        <dbReference type="EMBL" id="MBD3924964.1"/>
    </source>
</evidence>
<proteinExistence type="predicted"/>
<gene>
    <name evidence="1" type="ORF">IEZ26_10065</name>
</gene>